<dbReference type="InterPro" id="IPR017517">
    <property type="entry name" value="Maleyloyr_isom"/>
</dbReference>
<evidence type="ECO:0000313" key="2">
    <source>
        <dbReference type="EMBL" id="NYI07531.1"/>
    </source>
</evidence>
<dbReference type="SUPFAM" id="SSF109854">
    <property type="entry name" value="DinB/YfiT-like putative metalloenzymes"/>
    <property type="match status" value="1"/>
</dbReference>
<dbReference type="Pfam" id="PF11716">
    <property type="entry name" value="MDMPI_N"/>
    <property type="match status" value="1"/>
</dbReference>
<dbReference type="InterPro" id="IPR034660">
    <property type="entry name" value="DinB/YfiT-like"/>
</dbReference>
<feature type="domain" description="Mycothiol-dependent maleylpyruvate isomerase metal-binding" evidence="1">
    <location>
        <begin position="10"/>
        <end position="133"/>
    </location>
</feature>
<dbReference type="EMBL" id="JACBZD010000002">
    <property type="protein sequence ID" value="NYI07531.1"/>
    <property type="molecule type" value="Genomic_DNA"/>
</dbReference>
<reference evidence="2 3" key="1">
    <citation type="submission" date="2020-07" db="EMBL/GenBank/DDBJ databases">
        <title>Sequencing the genomes of 1000 actinobacteria strains.</title>
        <authorList>
            <person name="Klenk H.-P."/>
        </authorList>
    </citation>
    <scope>NUCLEOTIDE SEQUENCE [LARGE SCALE GENOMIC DNA]</scope>
    <source>
        <strain evidence="2 3">DSM 42178</strain>
    </source>
</reference>
<dbReference type="AlphaFoldDB" id="A0A853AA75"/>
<comment type="caution">
    <text evidence="2">The sequence shown here is derived from an EMBL/GenBank/DDBJ whole genome shotgun (WGS) entry which is preliminary data.</text>
</comment>
<organism evidence="2 3">
    <name type="scientific">Allostreptomyces psammosilenae</name>
    <dbReference type="NCBI Taxonomy" id="1892865"/>
    <lineage>
        <taxon>Bacteria</taxon>
        <taxon>Bacillati</taxon>
        <taxon>Actinomycetota</taxon>
        <taxon>Actinomycetes</taxon>
        <taxon>Kitasatosporales</taxon>
        <taxon>Streptomycetaceae</taxon>
        <taxon>Allostreptomyces</taxon>
    </lineage>
</organism>
<evidence type="ECO:0000313" key="3">
    <source>
        <dbReference type="Proteomes" id="UP000567795"/>
    </source>
</evidence>
<gene>
    <name evidence="2" type="ORF">FHU37_004560</name>
</gene>
<dbReference type="GO" id="GO:0046872">
    <property type="term" value="F:metal ion binding"/>
    <property type="evidence" value="ECO:0007669"/>
    <property type="project" value="InterPro"/>
</dbReference>
<proteinExistence type="predicted"/>
<dbReference type="NCBIfam" id="TIGR03083">
    <property type="entry name" value="maleylpyruvate isomerase family mycothiol-dependent enzyme"/>
    <property type="match status" value="1"/>
</dbReference>
<dbReference type="RefSeq" id="WP_179816523.1">
    <property type="nucleotide sequence ID" value="NZ_JACBZD010000002.1"/>
</dbReference>
<accession>A0A853AA75</accession>
<dbReference type="InterPro" id="IPR024344">
    <property type="entry name" value="MDMPI_metal-binding"/>
</dbReference>
<evidence type="ECO:0000259" key="1">
    <source>
        <dbReference type="Pfam" id="PF11716"/>
    </source>
</evidence>
<dbReference type="Gene3D" id="1.20.120.450">
    <property type="entry name" value="dinb family like domain"/>
    <property type="match status" value="1"/>
</dbReference>
<keyword evidence="3" id="KW-1185">Reference proteome</keyword>
<dbReference type="Proteomes" id="UP000567795">
    <property type="component" value="Unassembled WGS sequence"/>
</dbReference>
<sequence length="193" mass="20670">MTTPWPDLVTRAADECTAVLDKGADQDWSRPATGLDWSCRTTLDHLALGLVGYAGLLIAQPTDRFTALSASLAEGTPIPTCLEGVRISAALLASTVREAAPEARAWHPWGTSDGPGFAAMALVEMLVHTYDIARTLGLDWTPPDELSAPAVRRLFPDAPSGHGASETLLWCAGRIALPGLARLERCQWDGRVR</sequence>
<protein>
    <submittedName>
        <fullName evidence="2">Uncharacterized protein (TIGR03083 family)</fullName>
    </submittedName>
</protein>
<name>A0A853AA75_9ACTN</name>